<dbReference type="PANTHER" id="PTHR35800">
    <property type="entry name" value="PROTEIN JAG"/>
    <property type="match status" value="1"/>
</dbReference>
<keyword evidence="4 6" id="KW-0143">Chaperone</keyword>
<dbReference type="CDD" id="cd02644">
    <property type="entry name" value="R3H_jag"/>
    <property type="match status" value="1"/>
</dbReference>
<name>A0ABS5PMZ0_9FIRM</name>
<evidence type="ECO:0000256" key="2">
    <source>
        <dbReference type="ARBA" id="ARBA00022884"/>
    </source>
</evidence>
<dbReference type="InterPro" id="IPR039247">
    <property type="entry name" value="KhpB"/>
</dbReference>
<evidence type="ECO:0000256" key="4">
    <source>
        <dbReference type="ARBA" id="ARBA00023186"/>
    </source>
</evidence>
<dbReference type="Pfam" id="PF13083">
    <property type="entry name" value="KH_KhpA-B"/>
    <property type="match status" value="1"/>
</dbReference>
<comment type="similarity">
    <text evidence="6">Belongs to the KhpB RNA-binding protein family.</text>
</comment>
<dbReference type="PROSITE" id="PS51061">
    <property type="entry name" value="R3H"/>
    <property type="match status" value="1"/>
</dbReference>
<evidence type="ECO:0000256" key="1">
    <source>
        <dbReference type="ARBA" id="ARBA00022490"/>
    </source>
</evidence>
<comment type="domain">
    <text evidence="6">Has an N-terminal Jag-N domain and 2 RNA-binding domains (KH and R3H).</text>
</comment>
<organism evidence="8 9">
    <name type="scientific">Fusibacter paucivorans</name>
    <dbReference type="NCBI Taxonomy" id="76009"/>
    <lineage>
        <taxon>Bacteria</taxon>
        <taxon>Bacillati</taxon>
        <taxon>Bacillota</taxon>
        <taxon>Clostridia</taxon>
        <taxon>Eubacteriales</taxon>
        <taxon>Eubacteriales Family XII. Incertae Sedis</taxon>
        <taxon>Fusibacter</taxon>
    </lineage>
</organism>
<dbReference type="InterPro" id="IPR038247">
    <property type="entry name" value="Jag_N_dom_sf"/>
</dbReference>
<proteinExistence type="inferred from homology"/>
<dbReference type="NCBIfam" id="NF041568">
    <property type="entry name" value="Jag_EloR"/>
    <property type="match status" value="1"/>
</dbReference>
<keyword evidence="2 6" id="KW-0694">RNA-binding</keyword>
<keyword evidence="9" id="KW-1185">Reference proteome</keyword>
<dbReference type="InterPro" id="IPR038008">
    <property type="entry name" value="Jag_KH"/>
</dbReference>
<comment type="subunit">
    <text evidence="6">Forms a complex with KhpA.</text>
</comment>
<dbReference type="InterPro" id="IPR032782">
    <property type="entry name" value="KhpB_N"/>
</dbReference>
<dbReference type="InterPro" id="IPR015946">
    <property type="entry name" value="KH_dom-like_a/b"/>
</dbReference>
<dbReference type="Gene3D" id="3.30.30.80">
    <property type="entry name" value="probable RNA-binding protein from clostridium symbiosum atcc 14940"/>
    <property type="match status" value="1"/>
</dbReference>
<dbReference type="InterPro" id="IPR034079">
    <property type="entry name" value="R3H_KhpB"/>
</dbReference>
<dbReference type="SUPFAM" id="SSF82708">
    <property type="entry name" value="R3H domain"/>
    <property type="match status" value="1"/>
</dbReference>
<dbReference type="InterPro" id="IPR036867">
    <property type="entry name" value="R3H_dom_sf"/>
</dbReference>
<dbReference type="Pfam" id="PF14804">
    <property type="entry name" value="Jag_N"/>
    <property type="match status" value="1"/>
</dbReference>
<accession>A0ABS5PMZ0</accession>
<dbReference type="Gene3D" id="3.30.300.20">
    <property type="match status" value="1"/>
</dbReference>
<comment type="caution">
    <text evidence="8">The sequence shown here is derived from an EMBL/GenBank/DDBJ whole genome shotgun (WGS) entry which is preliminary data.</text>
</comment>
<dbReference type="Gene3D" id="3.30.1370.50">
    <property type="entry name" value="R3H-like domain"/>
    <property type="match status" value="1"/>
</dbReference>
<evidence type="ECO:0000256" key="3">
    <source>
        <dbReference type="ARBA" id="ARBA00022960"/>
    </source>
</evidence>
<protein>
    <recommendedName>
        <fullName evidence="6">RNA-binding protein KhpB</fullName>
    </recommendedName>
    <alternativeName>
        <fullName evidence="6">RNA-binding protein EloR</fullName>
    </alternativeName>
</protein>
<dbReference type="EMBL" id="JAHBCL010000011">
    <property type="protein sequence ID" value="MBS7526528.1"/>
    <property type="molecule type" value="Genomic_DNA"/>
</dbReference>
<dbReference type="CDD" id="cd02414">
    <property type="entry name" value="KH-II_Jag"/>
    <property type="match status" value="1"/>
</dbReference>
<dbReference type="Proteomes" id="UP000746471">
    <property type="component" value="Unassembled WGS sequence"/>
</dbReference>
<evidence type="ECO:0000256" key="5">
    <source>
        <dbReference type="ARBA" id="ARBA00023316"/>
    </source>
</evidence>
<dbReference type="SMART" id="SM01245">
    <property type="entry name" value="Jag_N"/>
    <property type="match status" value="1"/>
</dbReference>
<dbReference type="HAMAP" id="MF_00867">
    <property type="entry name" value="KhpB"/>
    <property type="match status" value="1"/>
</dbReference>
<sequence length="212" mass="24168">MKYVETTGKSVEEAIRLALIELDATREEIDFEVIEEGAKGFFGIGAKDTKLKVFKKENAGDKAVQFLSQMLNEMHIEASITAEMTDETLSINMEGEDMAILIGKRGQTLDSIQYLISLVVNKGREEYIRVILDTENYRMKRKETLENLAGKLAYKVKKSRKNVVLEPMNPYERRIIHSALQGNPYVSTKSEGDEPNRKVVIYYDYKKSKSAN</sequence>
<dbReference type="RefSeq" id="WP_213236390.1">
    <property type="nucleotide sequence ID" value="NZ_JAHBCL010000011.1"/>
</dbReference>
<comment type="caution">
    <text evidence="6">Lacks conserved residue(s) required for the propagation of feature annotation.</text>
</comment>
<evidence type="ECO:0000256" key="6">
    <source>
        <dbReference type="HAMAP-Rule" id="MF_00867"/>
    </source>
</evidence>
<gene>
    <name evidence="6" type="primary">khpB</name>
    <name evidence="6" type="synonym">eloR</name>
    <name evidence="8" type="ORF">KHM83_07545</name>
</gene>
<dbReference type="PANTHER" id="PTHR35800:SF1">
    <property type="entry name" value="RNA-BINDING PROTEIN KHPB"/>
    <property type="match status" value="1"/>
</dbReference>
<comment type="function">
    <text evidence="6">A probable RNA chaperone. Forms a complex with KhpA which binds to cellular RNA and controls its expression. Plays a role in peptidoglycan (PG) homeostasis and cell length regulation.</text>
</comment>
<dbReference type="InterPro" id="IPR001374">
    <property type="entry name" value="R3H_dom"/>
</dbReference>
<feature type="domain" description="R3H" evidence="7">
    <location>
        <begin position="139"/>
        <end position="205"/>
    </location>
</feature>
<evidence type="ECO:0000313" key="9">
    <source>
        <dbReference type="Proteomes" id="UP000746471"/>
    </source>
</evidence>
<evidence type="ECO:0000259" key="7">
    <source>
        <dbReference type="PROSITE" id="PS51061"/>
    </source>
</evidence>
<comment type="subcellular location">
    <subcellularLocation>
        <location evidence="6">Cytoplasm</location>
    </subcellularLocation>
</comment>
<dbReference type="SMART" id="SM00393">
    <property type="entry name" value="R3H"/>
    <property type="match status" value="1"/>
</dbReference>
<keyword evidence="1 6" id="KW-0963">Cytoplasm</keyword>
<keyword evidence="3 6" id="KW-0133">Cell shape</keyword>
<evidence type="ECO:0000313" key="8">
    <source>
        <dbReference type="EMBL" id="MBS7526528.1"/>
    </source>
</evidence>
<dbReference type="Pfam" id="PF01424">
    <property type="entry name" value="R3H"/>
    <property type="match status" value="1"/>
</dbReference>
<keyword evidence="5 6" id="KW-0961">Cell wall biogenesis/degradation</keyword>
<reference evidence="8 9" key="1">
    <citation type="submission" date="2021-05" db="EMBL/GenBank/DDBJ databases">
        <title>Fusibacter ferrireducens sp. nov., an anaerobic, sulfur- and Fe-reducing bacterium isolated from the mangrove sediment.</title>
        <authorList>
            <person name="Qiu D."/>
        </authorList>
    </citation>
    <scope>NUCLEOTIDE SEQUENCE [LARGE SCALE GENOMIC DNA]</scope>
    <source>
        <strain evidence="8 9">DSM 12116</strain>
    </source>
</reference>